<dbReference type="Pfam" id="PF21320">
    <property type="entry name" value="WHD_Rv2258c"/>
    <property type="match status" value="1"/>
</dbReference>
<dbReference type="InterPro" id="IPR036390">
    <property type="entry name" value="WH_DNA-bd_sf"/>
</dbReference>
<evidence type="ECO:0000259" key="1">
    <source>
        <dbReference type="Pfam" id="PF13847"/>
    </source>
</evidence>
<dbReference type="CDD" id="cd02440">
    <property type="entry name" value="AdoMet_MTases"/>
    <property type="match status" value="1"/>
</dbReference>
<dbReference type="Proteomes" id="UP000887540">
    <property type="component" value="Unplaced"/>
</dbReference>
<dbReference type="AlphaFoldDB" id="A0A914DH79"/>
<keyword evidence="3" id="KW-1185">Reference proteome</keyword>
<name>A0A914DH79_9BILA</name>
<accession>A0A914DH79</accession>
<reference evidence="4" key="1">
    <citation type="submission" date="2022-11" db="UniProtKB">
        <authorList>
            <consortium name="WormBaseParasite"/>
        </authorList>
    </citation>
    <scope>IDENTIFICATION</scope>
</reference>
<dbReference type="Gene3D" id="3.40.50.150">
    <property type="entry name" value="Vaccinia Virus protein VP39"/>
    <property type="match status" value="1"/>
</dbReference>
<dbReference type="SUPFAM" id="SSF46785">
    <property type="entry name" value="Winged helix' DNA-binding domain"/>
    <property type="match status" value="1"/>
</dbReference>
<dbReference type="InterPro" id="IPR048711">
    <property type="entry name" value="WHD_Rv2258c"/>
</dbReference>
<dbReference type="InterPro" id="IPR036388">
    <property type="entry name" value="WH-like_DNA-bd_sf"/>
</dbReference>
<dbReference type="PANTHER" id="PTHR45581:SF3">
    <property type="entry name" value="METHYLTRANSFERASE DOMAIN-CONTAINING PROTEIN"/>
    <property type="match status" value="1"/>
</dbReference>
<dbReference type="Gene3D" id="1.10.10.10">
    <property type="entry name" value="Winged helix-like DNA-binding domain superfamily/Winged helix DNA-binding domain"/>
    <property type="match status" value="1"/>
</dbReference>
<protein>
    <submittedName>
        <fullName evidence="4">Methyltransferase domain-containing protein</fullName>
    </submittedName>
</protein>
<dbReference type="InterPro" id="IPR029063">
    <property type="entry name" value="SAM-dependent_MTases_sf"/>
</dbReference>
<dbReference type="PANTHER" id="PTHR45581">
    <property type="entry name" value="PROTEIN CBG10435"/>
    <property type="match status" value="1"/>
</dbReference>
<proteinExistence type="predicted"/>
<feature type="domain" description="S-adenosylmethionine-dependent methyltransferase Rv2258c-like winged HTH" evidence="2">
    <location>
        <begin position="16"/>
        <end position="89"/>
    </location>
</feature>
<dbReference type="Pfam" id="PF13847">
    <property type="entry name" value="Methyltransf_31"/>
    <property type="match status" value="1"/>
</dbReference>
<dbReference type="InterPro" id="IPR025714">
    <property type="entry name" value="Methyltranfer_dom"/>
</dbReference>
<organism evidence="3 4">
    <name type="scientific">Acrobeloides nanus</name>
    <dbReference type="NCBI Taxonomy" id="290746"/>
    <lineage>
        <taxon>Eukaryota</taxon>
        <taxon>Metazoa</taxon>
        <taxon>Ecdysozoa</taxon>
        <taxon>Nematoda</taxon>
        <taxon>Chromadorea</taxon>
        <taxon>Rhabditida</taxon>
        <taxon>Tylenchina</taxon>
        <taxon>Cephalobomorpha</taxon>
        <taxon>Cephaloboidea</taxon>
        <taxon>Cephalobidae</taxon>
        <taxon>Acrobeloides</taxon>
    </lineage>
</organism>
<dbReference type="WBParaSite" id="ACRNAN_scaffold2464.g8167.t1">
    <property type="protein sequence ID" value="ACRNAN_scaffold2464.g8167.t1"/>
    <property type="gene ID" value="ACRNAN_scaffold2464.g8167"/>
</dbReference>
<dbReference type="SUPFAM" id="SSF53335">
    <property type="entry name" value="S-adenosyl-L-methionine-dependent methyltransferases"/>
    <property type="match status" value="1"/>
</dbReference>
<evidence type="ECO:0000313" key="3">
    <source>
        <dbReference type="Proteomes" id="UP000887540"/>
    </source>
</evidence>
<evidence type="ECO:0000313" key="4">
    <source>
        <dbReference type="WBParaSite" id="ACRNAN_scaffold2464.g8167.t1"/>
    </source>
</evidence>
<sequence length="344" mass="38901">MADFKEHLLTIISHGTLSISIALGIKLGIFDELANFSEENPATAERIAEQLDLKPRYVFEWLSAMVCGDIIEADKEGKKFWISETKREFISGSKEPIFALNVLIPILGEEHENVAKVFKKDGPPSMTFHSNPHMQEVGHVVVTAKHGNIKKYLLSDYLPKLGVREKLEEGIDVLDVGCGVGMQVLELAHLFPKSRFIGFDLSDKSIEQALKHKNEKGLENVEFLCMDAKEFKLEWDGKFDLIISFDAYIHMVHPEQALEETYRVLKSGGLFALTTLDGTDDNSYDERKSKNLLATLTYNMGLYQRKPEEDLNKAVNRKKVWTRWPSGLSLCTPKGEDSIPEVEI</sequence>
<feature type="domain" description="Methyltransferase" evidence="1">
    <location>
        <begin position="168"/>
        <end position="288"/>
    </location>
</feature>
<evidence type="ECO:0000259" key="2">
    <source>
        <dbReference type="Pfam" id="PF21320"/>
    </source>
</evidence>